<dbReference type="Gene3D" id="1.20.120.330">
    <property type="entry name" value="Nucleotidyltransferases domain 2"/>
    <property type="match status" value="1"/>
</dbReference>
<comment type="caution">
    <text evidence="3">The sequence shown here is derived from an EMBL/GenBank/DDBJ whole genome shotgun (WGS) entry which is preliminary data.</text>
</comment>
<dbReference type="PANTHER" id="PTHR36565:SF1">
    <property type="entry name" value="UPF0332 PROTEIN TM_1000"/>
    <property type="match status" value="1"/>
</dbReference>
<organism evidence="3 4">
    <name type="scientific">Parabacteroides goldsteinii DSM 19448 = WAL 12034</name>
    <dbReference type="NCBI Taxonomy" id="927665"/>
    <lineage>
        <taxon>Bacteria</taxon>
        <taxon>Pseudomonadati</taxon>
        <taxon>Bacteroidota</taxon>
        <taxon>Bacteroidia</taxon>
        <taxon>Bacteroidales</taxon>
        <taxon>Tannerellaceae</taxon>
        <taxon>Parabacteroides</taxon>
    </lineage>
</organism>
<dbReference type="AlphaFoldDB" id="A0A0F5IQI3"/>
<dbReference type="Proteomes" id="UP000033047">
    <property type="component" value="Unassembled WGS sequence"/>
</dbReference>
<comment type="similarity">
    <text evidence="1">Belongs to the UPF0332 family.</text>
</comment>
<gene>
    <name evidence="3" type="ORF">HMPREF1535_04437</name>
</gene>
<dbReference type="InterPro" id="IPR052226">
    <property type="entry name" value="UPF0332_toxin"/>
</dbReference>
<dbReference type="PATRIC" id="fig|927665.4.peg.4556"/>
<evidence type="ECO:0000259" key="2">
    <source>
        <dbReference type="Pfam" id="PF05168"/>
    </source>
</evidence>
<reference evidence="3 4" key="1">
    <citation type="submission" date="2013-04" db="EMBL/GenBank/DDBJ databases">
        <title>The Genome Sequence of Parabacteroides goldsteinii DSM 19448.</title>
        <authorList>
            <consortium name="The Broad Institute Genomics Platform"/>
            <person name="Earl A."/>
            <person name="Ward D."/>
            <person name="Feldgarden M."/>
            <person name="Gevers D."/>
            <person name="Martens E."/>
            <person name="Sakamoto M."/>
            <person name="Benno Y."/>
            <person name="Song Y."/>
            <person name="Liu C."/>
            <person name="Lee J."/>
            <person name="Bolanos M."/>
            <person name="Vaisanen M.L."/>
            <person name="Finegold S.M."/>
            <person name="Walker B."/>
            <person name="Young S."/>
            <person name="Zeng Q."/>
            <person name="Gargeya S."/>
            <person name="Fitzgerald M."/>
            <person name="Haas B."/>
            <person name="Abouelleil A."/>
            <person name="Allen A.W."/>
            <person name="Alvarado L."/>
            <person name="Arachchi H.M."/>
            <person name="Berlin A.M."/>
            <person name="Chapman S.B."/>
            <person name="Gainer-Dewar J."/>
            <person name="Goldberg J."/>
            <person name="Griggs A."/>
            <person name="Gujja S."/>
            <person name="Hansen M."/>
            <person name="Howarth C."/>
            <person name="Imamovic A."/>
            <person name="Ireland A."/>
            <person name="Larimer J."/>
            <person name="McCowan C."/>
            <person name="Murphy C."/>
            <person name="Pearson M."/>
            <person name="Poon T.W."/>
            <person name="Priest M."/>
            <person name="Roberts A."/>
            <person name="Saif S."/>
            <person name="Shea T."/>
            <person name="Sisk P."/>
            <person name="Sykes S."/>
            <person name="Wortman J."/>
            <person name="Nusbaum C."/>
            <person name="Birren B."/>
        </authorList>
    </citation>
    <scope>NUCLEOTIDE SEQUENCE [LARGE SCALE GENOMIC DNA]</scope>
    <source>
        <strain evidence="3 4">DSM 19448</strain>
    </source>
</reference>
<sequence>MTDEERRALVSLRLQNAKDTLIELPVLIEHGFWNTTVSRMYYACYYAVAALLLKHGICVKTHSGIRQAFSKEFVLTGQIDKEQSKFYSNLYANRQSGDYDDFIMMNEDKVRELYPKAVVFIDIIERLINEDL</sequence>
<dbReference type="RefSeq" id="WP_007658377.1">
    <property type="nucleotide sequence ID" value="NZ_KQ033913.1"/>
</dbReference>
<proteinExistence type="inferred from homology"/>
<evidence type="ECO:0000313" key="4">
    <source>
        <dbReference type="Proteomes" id="UP000033047"/>
    </source>
</evidence>
<feature type="domain" description="HEPN" evidence="2">
    <location>
        <begin position="12"/>
        <end position="126"/>
    </location>
</feature>
<dbReference type="InterPro" id="IPR007842">
    <property type="entry name" value="HEPN_dom"/>
</dbReference>
<accession>A0A0F5IQI3</accession>
<dbReference type="GeneID" id="69981068"/>
<dbReference type="HOGENOM" id="CLU_151247_3_0_10"/>
<dbReference type="PANTHER" id="PTHR36565">
    <property type="entry name" value="UPF0332 PROTEIN TM_1000"/>
    <property type="match status" value="1"/>
</dbReference>
<evidence type="ECO:0000313" key="3">
    <source>
        <dbReference type="EMBL" id="KKB47580.1"/>
    </source>
</evidence>
<name>A0A0F5IQI3_9BACT</name>
<evidence type="ECO:0000256" key="1">
    <source>
        <dbReference type="ARBA" id="ARBA00038248"/>
    </source>
</evidence>
<dbReference type="EMBL" id="AQHV01000025">
    <property type="protein sequence ID" value="KKB47580.1"/>
    <property type="molecule type" value="Genomic_DNA"/>
</dbReference>
<dbReference type="STRING" id="927665.HMPREF1535_04437"/>
<protein>
    <recommendedName>
        <fullName evidence="2">HEPN domain-containing protein</fullName>
    </recommendedName>
</protein>
<dbReference type="Pfam" id="PF05168">
    <property type="entry name" value="HEPN"/>
    <property type="match status" value="1"/>
</dbReference>